<dbReference type="Proteomes" id="UP000245539">
    <property type="component" value="Unassembled WGS sequence"/>
</dbReference>
<dbReference type="GO" id="GO:0005886">
    <property type="term" value="C:plasma membrane"/>
    <property type="evidence" value="ECO:0007669"/>
    <property type="project" value="UniProtKB-SubCell"/>
</dbReference>
<protein>
    <recommendedName>
        <fullName evidence="9">ATP synthase subunit I</fullName>
    </recommendedName>
</protein>
<organism evidence="7 8">
    <name type="scientific">Leucothrix pacifica</name>
    <dbReference type="NCBI Taxonomy" id="1247513"/>
    <lineage>
        <taxon>Bacteria</taxon>
        <taxon>Pseudomonadati</taxon>
        <taxon>Pseudomonadota</taxon>
        <taxon>Gammaproteobacteria</taxon>
        <taxon>Thiotrichales</taxon>
        <taxon>Thiotrichaceae</taxon>
        <taxon>Leucothrix</taxon>
    </lineage>
</organism>
<evidence type="ECO:0000256" key="5">
    <source>
        <dbReference type="ARBA" id="ARBA00023136"/>
    </source>
</evidence>
<evidence type="ECO:0000256" key="3">
    <source>
        <dbReference type="ARBA" id="ARBA00022692"/>
    </source>
</evidence>
<gene>
    <name evidence="7" type="ORF">DKW60_03050</name>
</gene>
<accession>A0A317CPW7</accession>
<feature type="transmembrane region" description="Helical" evidence="6">
    <location>
        <begin position="73"/>
        <end position="94"/>
    </location>
</feature>
<evidence type="ECO:0008006" key="9">
    <source>
        <dbReference type="Google" id="ProtNLM"/>
    </source>
</evidence>
<name>A0A317CPW7_9GAMM</name>
<dbReference type="Pfam" id="PF03899">
    <property type="entry name" value="ATP-synt_I"/>
    <property type="match status" value="1"/>
</dbReference>
<evidence type="ECO:0000256" key="6">
    <source>
        <dbReference type="SAM" id="Phobius"/>
    </source>
</evidence>
<dbReference type="OrthoDB" id="5625301at2"/>
<feature type="transmembrane region" description="Helical" evidence="6">
    <location>
        <begin position="36"/>
        <end position="53"/>
    </location>
</feature>
<reference evidence="7 8" key="1">
    <citation type="submission" date="2018-05" db="EMBL/GenBank/DDBJ databases">
        <title>Leucothrix arctica sp. nov., isolated from Arctic seawater.</title>
        <authorList>
            <person name="Choi A."/>
            <person name="Baek K."/>
        </authorList>
    </citation>
    <scope>NUCLEOTIDE SEQUENCE [LARGE SCALE GENOMIC DNA]</scope>
    <source>
        <strain evidence="7 8">JCM 18388</strain>
    </source>
</reference>
<sequence length="131" mass="13717">MLIQGGVQLLRLLLIQAGLVLFAAIGSFYYFGGEAVPATLFGGAIAIANTFLLSRRLDAASDLAVDNQNAGVLTLYLGVIQRFVFTLIMFAIGIKVLGLVPPFAIIIGFAVAQLGFMISGVRQQAADGAAK</sequence>
<feature type="transmembrane region" description="Helical" evidence="6">
    <location>
        <begin position="12"/>
        <end position="30"/>
    </location>
</feature>
<comment type="subcellular location">
    <subcellularLocation>
        <location evidence="1">Cell membrane</location>
        <topology evidence="1">Multi-pass membrane protein</topology>
    </subcellularLocation>
</comment>
<keyword evidence="5 6" id="KW-0472">Membrane</keyword>
<feature type="transmembrane region" description="Helical" evidence="6">
    <location>
        <begin position="100"/>
        <end position="121"/>
    </location>
</feature>
<dbReference type="EMBL" id="QGKM01000005">
    <property type="protein sequence ID" value="PWR00132.1"/>
    <property type="molecule type" value="Genomic_DNA"/>
</dbReference>
<keyword evidence="2" id="KW-1003">Cell membrane</keyword>
<keyword evidence="4 6" id="KW-1133">Transmembrane helix</keyword>
<proteinExistence type="predicted"/>
<evidence type="ECO:0000256" key="1">
    <source>
        <dbReference type="ARBA" id="ARBA00004651"/>
    </source>
</evidence>
<keyword evidence="3 6" id="KW-0812">Transmembrane</keyword>
<evidence type="ECO:0000313" key="7">
    <source>
        <dbReference type="EMBL" id="PWR00132.1"/>
    </source>
</evidence>
<evidence type="ECO:0000256" key="4">
    <source>
        <dbReference type="ARBA" id="ARBA00022989"/>
    </source>
</evidence>
<dbReference type="InterPro" id="IPR005598">
    <property type="entry name" value="ATP_synth_I"/>
</dbReference>
<evidence type="ECO:0000313" key="8">
    <source>
        <dbReference type="Proteomes" id="UP000245539"/>
    </source>
</evidence>
<dbReference type="AlphaFoldDB" id="A0A317CPW7"/>
<evidence type="ECO:0000256" key="2">
    <source>
        <dbReference type="ARBA" id="ARBA00022475"/>
    </source>
</evidence>
<comment type="caution">
    <text evidence="7">The sequence shown here is derived from an EMBL/GenBank/DDBJ whole genome shotgun (WGS) entry which is preliminary data.</text>
</comment>
<keyword evidence="8" id="KW-1185">Reference proteome</keyword>